<protein>
    <submittedName>
        <fullName evidence="2">Uncharacterized protein</fullName>
    </submittedName>
</protein>
<name>A0A5A7R761_STRAF</name>
<gene>
    <name evidence="2" type="ORF">STAS_30784</name>
</gene>
<comment type="caution">
    <text evidence="2">The sequence shown here is derived from an EMBL/GenBank/DDBJ whole genome shotgun (WGS) entry which is preliminary data.</text>
</comment>
<organism evidence="2 3">
    <name type="scientific">Striga asiatica</name>
    <name type="common">Asiatic witchweed</name>
    <name type="synonym">Buchnera asiatica</name>
    <dbReference type="NCBI Taxonomy" id="4170"/>
    <lineage>
        <taxon>Eukaryota</taxon>
        <taxon>Viridiplantae</taxon>
        <taxon>Streptophyta</taxon>
        <taxon>Embryophyta</taxon>
        <taxon>Tracheophyta</taxon>
        <taxon>Spermatophyta</taxon>
        <taxon>Magnoliopsida</taxon>
        <taxon>eudicotyledons</taxon>
        <taxon>Gunneridae</taxon>
        <taxon>Pentapetalae</taxon>
        <taxon>asterids</taxon>
        <taxon>lamiids</taxon>
        <taxon>Lamiales</taxon>
        <taxon>Orobanchaceae</taxon>
        <taxon>Buchnereae</taxon>
        <taxon>Striga</taxon>
    </lineage>
</organism>
<sequence length="220" mass="23738">MWVEIVDHVFMNRKIELASPATWLLATPMHMPRPGNRVTFRVNRGKSLWHLRDKIVKSIGVSGVVSYEVVEIFDGDGDRERDGVAGGVAEKGLFLVRVFGVEEVAGQGKEVSEVFEVGDEGFEENGFGDWVTVEEKAADGVLEEEPEDVEEGEGYGYGGGAAGRRRNEAAFEGGGGGGSGHGGGDFENGAWRYNKVSCSKVGDDVVKSLIMATRLLARIT</sequence>
<dbReference type="AlphaFoldDB" id="A0A5A7R761"/>
<dbReference type="Proteomes" id="UP000325081">
    <property type="component" value="Unassembled WGS sequence"/>
</dbReference>
<evidence type="ECO:0000313" key="2">
    <source>
        <dbReference type="EMBL" id="GER53266.1"/>
    </source>
</evidence>
<keyword evidence="3" id="KW-1185">Reference proteome</keyword>
<feature type="compositionally biased region" description="Acidic residues" evidence="1">
    <location>
        <begin position="141"/>
        <end position="153"/>
    </location>
</feature>
<evidence type="ECO:0000313" key="3">
    <source>
        <dbReference type="Proteomes" id="UP000325081"/>
    </source>
</evidence>
<feature type="region of interest" description="Disordered" evidence="1">
    <location>
        <begin position="140"/>
        <end position="161"/>
    </location>
</feature>
<dbReference type="EMBL" id="BKCP01010515">
    <property type="protein sequence ID" value="GER53266.1"/>
    <property type="molecule type" value="Genomic_DNA"/>
</dbReference>
<evidence type="ECO:0000256" key="1">
    <source>
        <dbReference type="SAM" id="MobiDB-lite"/>
    </source>
</evidence>
<reference evidence="3" key="1">
    <citation type="journal article" date="2019" name="Curr. Biol.">
        <title>Genome Sequence of Striga asiatica Provides Insight into the Evolution of Plant Parasitism.</title>
        <authorList>
            <person name="Yoshida S."/>
            <person name="Kim S."/>
            <person name="Wafula E.K."/>
            <person name="Tanskanen J."/>
            <person name="Kim Y.M."/>
            <person name="Honaas L."/>
            <person name="Yang Z."/>
            <person name="Spallek T."/>
            <person name="Conn C.E."/>
            <person name="Ichihashi Y."/>
            <person name="Cheong K."/>
            <person name="Cui S."/>
            <person name="Der J.P."/>
            <person name="Gundlach H."/>
            <person name="Jiao Y."/>
            <person name="Hori C."/>
            <person name="Ishida J.K."/>
            <person name="Kasahara H."/>
            <person name="Kiba T."/>
            <person name="Kim M.S."/>
            <person name="Koo N."/>
            <person name="Laohavisit A."/>
            <person name="Lee Y.H."/>
            <person name="Lumba S."/>
            <person name="McCourt P."/>
            <person name="Mortimer J.C."/>
            <person name="Mutuku J.M."/>
            <person name="Nomura T."/>
            <person name="Sasaki-Sekimoto Y."/>
            <person name="Seto Y."/>
            <person name="Wang Y."/>
            <person name="Wakatake T."/>
            <person name="Sakakibara H."/>
            <person name="Demura T."/>
            <person name="Yamaguchi S."/>
            <person name="Yoneyama K."/>
            <person name="Manabe R.I."/>
            <person name="Nelson D.C."/>
            <person name="Schulman A.H."/>
            <person name="Timko M.P."/>
            <person name="dePamphilis C.W."/>
            <person name="Choi D."/>
            <person name="Shirasu K."/>
        </authorList>
    </citation>
    <scope>NUCLEOTIDE SEQUENCE [LARGE SCALE GENOMIC DNA]</scope>
    <source>
        <strain evidence="3">cv. UVA1</strain>
    </source>
</reference>
<accession>A0A5A7R761</accession>
<proteinExistence type="predicted"/>